<feature type="non-terminal residue" evidence="2">
    <location>
        <position position="138"/>
    </location>
</feature>
<evidence type="ECO:0000313" key="3">
    <source>
        <dbReference type="Proteomes" id="UP000756346"/>
    </source>
</evidence>
<sequence>MGSASTTDAAAEYARQTRERDELIQRATARSNVAIHNAAALNSTGSYLPAMSTASKTNGMTNTAASTPGSPARTPQGRFSARMNPLGGIMASSMMPRHSVSSQLPYRPAAMEPGPPKPETKPGPSPSSSPSPDTDGAL</sequence>
<feature type="compositionally biased region" description="Polar residues" evidence="1">
    <location>
        <begin position="45"/>
        <end position="69"/>
    </location>
</feature>
<gene>
    <name evidence="2" type="ORF">B0I36DRAFT_333153</name>
</gene>
<evidence type="ECO:0000313" key="2">
    <source>
        <dbReference type="EMBL" id="KAH7020767.1"/>
    </source>
</evidence>
<feature type="compositionally biased region" description="Pro residues" evidence="1">
    <location>
        <begin position="113"/>
        <end position="129"/>
    </location>
</feature>
<proteinExistence type="predicted"/>
<name>A0A9P8XVL3_9PEZI</name>
<dbReference type="RefSeq" id="XP_046006968.1">
    <property type="nucleotide sequence ID" value="XM_046155182.1"/>
</dbReference>
<feature type="region of interest" description="Disordered" evidence="1">
    <location>
        <begin position="45"/>
        <end position="138"/>
    </location>
</feature>
<dbReference type="AlphaFoldDB" id="A0A9P8XVL3"/>
<evidence type="ECO:0000256" key="1">
    <source>
        <dbReference type="SAM" id="MobiDB-lite"/>
    </source>
</evidence>
<dbReference type="EMBL" id="JAGTJQ010000010">
    <property type="protein sequence ID" value="KAH7020767.1"/>
    <property type="molecule type" value="Genomic_DNA"/>
</dbReference>
<comment type="caution">
    <text evidence="2">The sequence shown here is derived from an EMBL/GenBank/DDBJ whole genome shotgun (WGS) entry which is preliminary data.</text>
</comment>
<organism evidence="2 3">
    <name type="scientific">Microdochium trichocladiopsis</name>
    <dbReference type="NCBI Taxonomy" id="1682393"/>
    <lineage>
        <taxon>Eukaryota</taxon>
        <taxon>Fungi</taxon>
        <taxon>Dikarya</taxon>
        <taxon>Ascomycota</taxon>
        <taxon>Pezizomycotina</taxon>
        <taxon>Sordariomycetes</taxon>
        <taxon>Xylariomycetidae</taxon>
        <taxon>Xylariales</taxon>
        <taxon>Microdochiaceae</taxon>
        <taxon>Microdochium</taxon>
    </lineage>
</organism>
<dbReference type="Proteomes" id="UP000756346">
    <property type="component" value="Unassembled WGS sequence"/>
</dbReference>
<dbReference type="GeneID" id="70184728"/>
<keyword evidence="3" id="KW-1185">Reference proteome</keyword>
<reference evidence="2" key="1">
    <citation type="journal article" date="2021" name="Nat. Commun.">
        <title>Genetic determinants of endophytism in the Arabidopsis root mycobiome.</title>
        <authorList>
            <person name="Mesny F."/>
            <person name="Miyauchi S."/>
            <person name="Thiergart T."/>
            <person name="Pickel B."/>
            <person name="Atanasova L."/>
            <person name="Karlsson M."/>
            <person name="Huettel B."/>
            <person name="Barry K.W."/>
            <person name="Haridas S."/>
            <person name="Chen C."/>
            <person name="Bauer D."/>
            <person name="Andreopoulos W."/>
            <person name="Pangilinan J."/>
            <person name="LaButti K."/>
            <person name="Riley R."/>
            <person name="Lipzen A."/>
            <person name="Clum A."/>
            <person name="Drula E."/>
            <person name="Henrissat B."/>
            <person name="Kohler A."/>
            <person name="Grigoriev I.V."/>
            <person name="Martin F.M."/>
            <person name="Hacquard S."/>
        </authorList>
    </citation>
    <scope>NUCLEOTIDE SEQUENCE</scope>
    <source>
        <strain evidence="2">MPI-CAGE-CH-0230</strain>
    </source>
</reference>
<protein>
    <submittedName>
        <fullName evidence="2">Uncharacterized protein</fullName>
    </submittedName>
</protein>
<accession>A0A9P8XVL3</accession>